<feature type="region of interest" description="Disordered" evidence="1">
    <location>
        <begin position="197"/>
        <end position="272"/>
    </location>
</feature>
<dbReference type="OrthoDB" id="2013972at2759"/>
<dbReference type="EMBL" id="KV442040">
    <property type="protein sequence ID" value="OAQ29642.1"/>
    <property type="molecule type" value="Genomic_DNA"/>
</dbReference>
<evidence type="ECO:0008006" key="4">
    <source>
        <dbReference type="Google" id="ProtNLM"/>
    </source>
</evidence>
<gene>
    <name evidence="2" type="ORF">K457DRAFT_508547</name>
</gene>
<organism evidence="2 3">
    <name type="scientific">Linnemannia elongata AG-77</name>
    <dbReference type="NCBI Taxonomy" id="1314771"/>
    <lineage>
        <taxon>Eukaryota</taxon>
        <taxon>Fungi</taxon>
        <taxon>Fungi incertae sedis</taxon>
        <taxon>Mucoromycota</taxon>
        <taxon>Mortierellomycotina</taxon>
        <taxon>Mortierellomycetes</taxon>
        <taxon>Mortierellales</taxon>
        <taxon>Mortierellaceae</taxon>
        <taxon>Linnemannia</taxon>
    </lineage>
</organism>
<feature type="compositionally biased region" description="Low complexity" evidence="1">
    <location>
        <begin position="41"/>
        <end position="58"/>
    </location>
</feature>
<feature type="compositionally biased region" description="Low complexity" evidence="1">
    <location>
        <begin position="9"/>
        <end position="19"/>
    </location>
</feature>
<accession>A0A197JWG0</accession>
<feature type="compositionally biased region" description="Polar residues" evidence="1">
    <location>
        <begin position="75"/>
        <end position="88"/>
    </location>
</feature>
<feature type="region of interest" description="Disordered" evidence="1">
    <location>
        <begin position="319"/>
        <end position="352"/>
    </location>
</feature>
<reference evidence="2 3" key="1">
    <citation type="submission" date="2016-05" db="EMBL/GenBank/DDBJ databases">
        <title>Genome sequencing reveals origins of a unique bacterial endosymbiosis in the earliest lineages of terrestrial Fungi.</title>
        <authorList>
            <consortium name="DOE Joint Genome Institute"/>
            <person name="Uehling J."/>
            <person name="Gryganskyi A."/>
            <person name="Hameed K."/>
            <person name="Tschaplinski T."/>
            <person name="Misztal P."/>
            <person name="Wu S."/>
            <person name="Desiro A."/>
            <person name="Vande Pol N."/>
            <person name="Du Z.-Y."/>
            <person name="Zienkiewicz A."/>
            <person name="Zienkiewicz K."/>
            <person name="Morin E."/>
            <person name="Tisserant E."/>
            <person name="Splivallo R."/>
            <person name="Hainaut M."/>
            <person name="Henrissat B."/>
            <person name="Ohm R."/>
            <person name="Kuo A."/>
            <person name="Yan J."/>
            <person name="Lipzen A."/>
            <person name="Nolan M."/>
            <person name="Labutti K."/>
            <person name="Barry K."/>
            <person name="Goldstein A."/>
            <person name="Labbe J."/>
            <person name="Schadt C."/>
            <person name="Tuskan G."/>
            <person name="Grigoriev I."/>
            <person name="Martin F."/>
            <person name="Vilgalys R."/>
            <person name="Bonito G."/>
        </authorList>
    </citation>
    <scope>NUCLEOTIDE SEQUENCE [LARGE SCALE GENOMIC DNA]</scope>
    <source>
        <strain evidence="2 3">AG-77</strain>
    </source>
</reference>
<dbReference type="Proteomes" id="UP000078512">
    <property type="component" value="Unassembled WGS sequence"/>
</dbReference>
<dbReference type="InterPro" id="IPR029063">
    <property type="entry name" value="SAM-dependent_MTases_sf"/>
</dbReference>
<feature type="compositionally biased region" description="Gly residues" evidence="1">
    <location>
        <begin position="137"/>
        <end position="155"/>
    </location>
</feature>
<feature type="region of interest" description="Disordered" evidence="1">
    <location>
        <begin position="1"/>
        <end position="178"/>
    </location>
</feature>
<feature type="compositionally biased region" description="Polar residues" evidence="1">
    <location>
        <begin position="319"/>
        <end position="328"/>
    </location>
</feature>
<proteinExistence type="predicted"/>
<dbReference type="STRING" id="1314771.A0A197JWG0"/>
<feature type="region of interest" description="Disordered" evidence="1">
    <location>
        <begin position="389"/>
        <end position="463"/>
    </location>
</feature>
<evidence type="ECO:0000313" key="2">
    <source>
        <dbReference type="EMBL" id="OAQ29642.1"/>
    </source>
</evidence>
<dbReference type="SUPFAM" id="SSF53335">
    <property type="entry name" value="S-adenosyl-L-methionine-dependent methyltransferases"/>
    <property type="match status" value="1"/>
</dbReference>
<feature type="compositionally biased region" description="Polar residues" evidence="1">
    <location>
        <begin position="252"/>
        <end position="272"/>
    </location>
</feature>
<protein>
    <recommendedName>
        <fullName evidence="4">Methyltransferase domain-containing protein</fullName>
    </recommendedName>
</protein>
<dbReference type="AlphaFoldDB" id="A0A197JWG0"/>
<keyword evidence="3" id="KW-1185">Reference proteome</keyword>
<feature type="compositionally biased region" description="Polar residues" evidence="1">
    <location>
        <begin position="337"/>
        <end position="352"/>
    </location>
</feature>
<dbReference type="Gene3D" id="3.40.50.150">
    <property type="entry name" value="Vaccinia Virus protein VP39"/>
    <property type="match status" value="1"/>
</dbReference>
<evidence type="ECO:0000313" key="3">
    <source>
        <dbReference type="Proteomes" id="UP000078512"/>
    </source>
</evidence>
<evidence type="ECO:0000256" key="1">
    <source>
        <dbReference type="SAM" id="MobiDB-lite"/>
    </source>
</evidence>
<feature type="compositionally biased region" description="Polar residues" evidence="1">
    <location>
        <begin position="427"/>
        <end position="438"/>
    </location>
</feature>
<name>A0A197JWG0_9FUNG</name>
<feature type="compositionally biased region" description="Low complexity" evidence="1">
    <location>
        <begin position="395"/>
        <end position="411"/>
    </location>
</feature>
<sequence length="777" mass="86842">MGNTKSRHQQQQQQGQYYQKSSSRNGTGNDRVRASKYINTSSSSSRQQQQYHNQQQQSPLLNDSGHYSIHGFMASPSSPIDRSDTATLNAPGGGLGWNHPNLSSPGRLDQTKKPSDSSLHYQFQNGTRNNINSGNSKGPGSGHPSGPSAGAGGGTSRLSGGIRMSGTMPRTSAALGQGHDGLNDGYGYDSNNYHSYSNNNNAASGQEMSLAMHSSSQQQQQQQTMYNKLQQQQQGPDQKSLSIPPHHLQANGRMSQQQHHYPTDANTGMRSSVSIPNNVAAPYTEEGIMASSIAAMNLTDRQQQQQQQQQQLNMRIQNQYQDHQQRNSAAMPPYHYQQGSANNSRQGSMLNVQGVSPTPLAVRNESFSKLDQQPQPQYYVQNDAAQYAPQDSTAYPPKQQQPYYQQQQQQPRLTTTYPAEPQRDRPSINNGPNTTTPKPSAFLASAGPLIDMGPSPSSQRPPTADQVFARLARQFPTNPRETEKRERIYRWLGHIVESLTFNPDTETPGFIIPVYPDELDHPESPFYVDRITYELDLMAPIAKPFRKAIDINCASGDWAMDMAIKHPRTLVYALDSLLDTTHLPLRIPENCKFRMRDARDQEGEFDLVHQRLGAFRTPIQEWTPHFAEMRRLTRPGGWIQMAESDGMVVRAGLETAKVNRWVEQAALSSGLNPPQLMGALMPTVLGAGLINVECYDYSIPLGEWAGLRGQVAMRSYLDMVESLKEEIIDMNRLEEGLFEETMEMMKMECQDEKAELIMRVICAQKPPVTDDLWRTTR</sequence>
<feature type="compositionally biased region" description="Polar residues" evidence="1">
    <location>
        <begin position="116"/>
        <end position="132"/>
    </location>
</feature>
<feature type="compositionally biased region" description="Low complexity" evidence="1">
    <location>
        <begin position="217"/>
        <end position="234"/>
    </location>
</feature>